<dbReference type="AlphaFoldDB" id="A0A369UUC1"/>
<dbReference type="PANTHER" id="PTHR35936">
    <property type="entry name" value="MEMBRANE-BOUND LYTIC MUREIN TRANSGLYCOSYLASE F"/>
    <property type="match status" value="1"/>
</dbReference>
<proteinExistence type="predicted"/>
<evidence type="ECO:0000256" key="1">
    <source>
        <dbReference type="ARBA" id="ARBA00022729"/>
    </source>
</evidence>
<evidence type="ECO:0000259" key="2">
    <source>
        <dbReference type="SMART" id="SM00062"/>
    </source>
</evidence>
<dbReference type="InterPro" id="IPR001638">
    <property type="entry name" value="Solute-binding_3/MltF_N"/>
</dbReference>
<gene>
    <name evidence="3" type="ORF">DVZ84_35935</name>
</gene>
<evidence type="ECO:0000313" key="3">
    <source>
        <dbReference type="EMBL" id="RDD84316.1"/>
    </source>
</evidence>
<keyword evidence="1" id="KW-0732">Signal</keyword>
<dbReference type="PANTHER" id="PTHR35936:SF17">
    <property type="entry name" value="ARGININE-BINDING EXTRACELLULAR PROTEIN ARTP"/>
    <property type="match status" value="1"/>
</dbReference>
<evidence type="ECO:0000313" key="4">
    <source>
        <dbReference type="Proteomes" id="UP000253742"/>
    </source>
</evidence>
<feature type="domain" description="Solute-binding protein family 3/N-terminal" evidence="2">
    <location>
        <begin position="17"/>
        <end position="234"/>
    </location>
</feature>
<dbReference type="Pfam" id="PF00497">
    <property type="entry name" value="SBP_bac_3"/>
    <property type="match status" value="1"/>
</dbReference>
<name>A0A369UUC1_9ACTN</name>
<comment type="caution">
    <text evidence="3">The sequence shown here is derived from an EMBL/GenBank/DDBJ whole genome shotgun (WGS) entry which is preliminary data.</text>
</comment>
<dbReference type="SMART" id="SM00062">
    <property type="entry name" value="PBPb"/>
    <property type="match status" value="1"/>
</dbReference>
<dbReference type="RefSeq" id="WP_114533506.1">
    <property type="nucleotide sequence ID" value="NZ_QQBH01000044.1"/>
</dbReference>
<sequence>MTPVDAELAHDLAPTGVLRASINLGNPVLAQGTPDRPSGVTVDLAREVAARLALPVRFRCFDAARKSDAAMAEGHADLCFLAVDPDREREVAFSTPYYVHIEGVYAAPVSSAFASAGDVDRDGVRIGVKQGSAYDLHLSRTLRHATVVRGDEGVDVFHAEGLDVAAGIRQPLTAHVSERAELRVLEPAFMTIRQAMGTVKERRPGTTRFLSGLVTELVASGFVAESLRRSGQDPALTAPTAV</sequence>
<organism evidence="3 4">
    <name type="scientific">Streptomyces parvulus</name>
    <dbReference type="NCBI Taxonomy" id="146923"/>
    <lineage>
        <taxon>Bacteria</taxon>
        <taxon>Bacillati</taxon>
        <taxon>Actinomycetota</taxon>
        <taxon>Actinomycetes</taxon>
        <taxon>Kitasatosporales</taxon>
        <taxon>Streptomycetaceae</taxon>
        <taxon>Streptomyces</taxon>
    </lineage>
</organism>
<protein>
    <submittedName>
        <fullName evidence="3">ABC transporter substrate-binding protein</fullName>
    </submittedName>
</protein>
<dbReference type="Gene3D" id="3.40.190.10">
    <property type="entry name" value="Periplasmic binding protein-like II"/>
    <property type="match status" value="2"/>
</dbReference>
<accession>A0A369UUC1</accession>
<reference evidence="3 4" key="1">
    <citation type="submission" date="2018-07" db="EMBL/GenBank/DDBJ databases">
        <title>Genome guided investigation of antibiotics producing actinomycetales strain isolated from a Macau mangrove ecosystem.</title>
        <authorList>
            <person name="Hu D."/>
        </authorList>
    </citation>
    <scope>NUCLEOTIDE SEQUENCE [LARGE SCALE GENOMIC DNA]</scope>
    <source>
        <strain evidence="3 4">2297</strain>
    </source>
</reference>
<dbReference type="EMBL" id="QQBH01000044">
    <property type="protein sequence ID" value="RDD84316.1"/>
    <property type="molecule type" value="Genomic_DNA"/>
</dbReference>
<dbReference type="OrthoDB" id="571173at2"/>
<dbReference type="SUPFAM" id="SSF53850">
    <property type="entry name" value="Periplasmic binding protein-like II"/>
    <property type="match status" value="1"/>
</dbReference>
<dbReference type="Proteomes" id="UP000253742">
    <property type="component" value="Unassembled WGS sequence"/>
</dbReference>